<keyword evidence="9 19" id="KW-0808">Transferase</keyword>
<evidence type="ECO:0000256" key="5">
    <source>
        <dbReference type="ARBA" id="ARBA00013200"/>
    </source>
</evidence>
<keyword evidence="21" id="KW-1185">Reference proteome</keyword>
<keyword evidence="13 19" id="KW-0472">Membrane</keyword>
<name>A0A0R3KY73_9BRAD</name>
<dbReference type="EMBL" id="LLXX01000176">
    <property type="protein sequence ID" value="KRQ98620.1"/>
    <property type="molecule type" value="Genomic_DNA"/>
</dbReference>
<dbReference type="HAMAP" id="MF_00719">
    <property type="entry name" value="CobS"/>
    <property type="match status" value="1"/>
</dbReference>
<dbReference type="Proteomes" id="UP000051913">
    <property type="component" value="Unassembled WGS sequence"/>
</dbReference>
<evidence type="ECO:0000256" key="3">
    <source>
        <dbReference type="ARBA" id="ARBA00004663"/>
    </source>
</evidence>
<dbReference type="NCBIfam" id="TIGR00317">
    <property type="entry name" value="cobS"/>
    <property type="match status" value="1"/>
</dbReference>
<dbReference type="PANTHER" id="PTHR34148:SF1">
    <property type="entry name" value="ADENOSYLCOBINAMIDE-GDP RIBAZOLETRANSFERASE"/>
    <property type="match status" value="1"/>
</dbReference>
<dbReference type="InterPro" id="IPR003805">
    <property type="entry name" value="CobS"/>
</dbReference>
<evidence type="ECO:0000256" key="11">
    <source>
        <dbReference type="ARBA" id="ARBA00022842"/>
    </source>
</evidence>
<comment type="similarity">
    <text evidence="4 19">Belongs to the CobS family.</text>
</comment>
<dbReference type="GO" id="GO:0051073">
    <property type="term" value="F:adenosylcobinamide-GDP ribazoletransferase activity"/>
    <property type="evidence" value="ECO:0007669"/>
    <property type="project" value="UniProtKB-UniRule"/>
</dbReference>
<evidence type="ECO:0000256" key="1">
    <source>
        <dbReference type="ARBA" id="ARBA00001946"/>
    </source>
</evidence>
<protein>
    <recommendedName>
        <fullName evidence="6 19">Adenosylcobinamide-GDP ribazoletransferase</fullName>
        <ecNumber evidence="5 19">2.7.8.26</ecNumber>
    </recommendedName>
    <alternativeName>
        <fullName evidence="16 19">Cobalamin synthase</fullName>
    </alternativeName>
    <alternativeName>
        <fullName evidence="15 19">Cobalamin-5'-phosphate synthase</fullName>
    </alternativeName>
</protein>
<reference evidence="20 21" key="1">
    <citation type="submission" date="2014-03" db="EMBL/GenBank/DDBJ databases">
        <title>Bradyrhizobium valentinum sp. nov., isolated from effective nodules of Lupinus mariae-josephae, a lupine endemic of basic-lime soils in Eastern Spain.</title>
        <authorList>
            <person name="Duran D."/>
            <person name="Rey L."/>
            <person name="Navarro A."/>
            <person name="Busquets A."/>
            <person name="Imperial J."/>
            <person name="Ruiz-Argueso T."/>
        </authorList>
    </citation>
    <scope>NUCLEOTIDE SEQUENCE [LARGE SCALE GENOMIC DNA]</scope>
    <source>
        <strain evidence="20 21">LmjM3</strain>
    </source>
</reference>
<proteinExistence type="inferred from homology"/>
<evidence type="ECO:0000256" key="2">
    <source>
        <dbReference type="ARBA" id="ARBA00004651"/>
    </source>
</evidence>
<comment type="catalytic activity">
    <reaction evidence="18 19">
        <text>alpha-ribazole 5'-phosphate + adenosylcob(III)inamide-GDP = adenosylcob(III)alamin 5'-phosphate + GMP + H(+)</text>
        <dbReference type="Rhea" id="RHEA:23560"/>
        <dbReference type="ChEBI" id="CHEBI:15378"/>
        <dbReference type="ChEBI" id="CHEBI:57918"/>
        <dbReference type="ChEBI" id="CHEBI:58115"/>
        <dbReference type="ChEBI" id="CHEBI:60487"/>
        <dbReference type="ChEBI" id="CHEBI:60493"/>
        <dbReference type="EC" id="2.7.8.26"/>
    </reaction>
</comment>
<comment type="catalytic activity">
    <reaction evidence="17 19">
        <text>alpha-ribazole + adenosylcob(III)inamide-GDP = adenosylcob(III)alamin + GMP + H(+)</text>
        <dbReference type="Rhea" id="RHEA:16049"/>
        <dbReference type="ChEBI" id="CHEBI:10329"/>
        <dbReference type="ChEBI" id="CHEBI:15378"/>
        <dbReference type="ChEBI" id="CHEBI:18408"/>
        <dbReference type="ChEBI" id="CHEBI:58115"/>
        <dbReference type="ChEBI" id="CHEBI:60487"/>
        <dbReference type="EC" id="2.7.8.26"/>
    </reaction>
</comment>
<comment type="pathway">
    <text evidence="3 19">Cofactor biosynthesis; adenosylcobalamin biosynthesis; adenosylcobalamin from cob(II)yrinate a,c-diamide: step 7/7.</text>
</comment>
<dbReference type="UniPathway" id="UPA00148">
    <property type="reaction ID" value="UER00238"/>
</dbReference>
<feature type="transmembrane region" description="Helical" evidence="19">
    <location>
        <begin position="207"/>
        <end position="224"/>
    </location>
</feature>
<evidence type="ECO:0000256" key="9">
    <source>
        <dbReference type="ARBA" id="ARBA00022679"/>
    </source>
</evidence>
<evidence type="ECO:0000256" key="7">
    <source>
        <dbReference type="ARBA" id="ARBA00022475"/>
    </source>
</evidence>
<dbReference type="Pfam" id="PF02654">
    <property type="entry name" value="CobS"/>
    <property type="match status" value="1"/>
</dbReference>
<dbReference type="STRING" id="1518501.CQ10_27385"/>
<gene>
    <name evidence="19" type="primary">cobS</name>
    <name evidence="20" type="ORF">CP49_24430</name>
</gene>
<evidence type="ECO:0000256" key="17">
    <source>
        <dbReference type="ARBA" id="ARBA00048623"/>
    </source>
</evidence>
<organism evidence="20 21">
    <name type="scientific">Bradyrhizobium valentinum</name>
    <dbReference type="NCBI Taxonomy" id="1518501"/>
    <lineage>
        <taxon>Bacteria</taxon>
        <taxon>Pseudomonadati</taxon>
        <taxon>Pseudomonadota</taxon>
        <taxon>Alphaproteobacteria</taxon>
        <taxon>Hyphomicrobiales</taxon>
        <taxon>Nitrobacteraceae</taxon>
        <taxon>Bradyrhizobium</taxon>
    </lineage>
</organism>
<keyword evidence="10 19" id="KW-0812">Transmembrane</keyword>
<evidence type="ECO:0000256" key="14">
    <source>
        <dbReference type="ARBA" id="ARBA00025228"/>
    </source>
</evidence>
<sequence>MHHFELLRGIVTDLRIAISLSTLLPLGPATPVSDGDVARASWALPVAGLLVGFAGAAVYWIAREVGLTPSPAAMLALAATVLVTGAMHEDGLADTADGLGGGRTRERKLEIMRDSRIGTYGACALIASLILRWSALETIAEPMSIAAALSVAHAAARAGMPAFMWLIPPARSDGLSARAGRPPGRSAAIAFALGALCLVFGSGPSKALIGVILLSLAGLILAWLATRQVGGQTGDILGAFEQIGEIVVLLMTAALLHTEPGP</sequence>
<dbReference type="PANTHER" id="PTHR34148">
    <property type="entry name" value="ADENOSYLCOBINAMIDE-GDP RIBAZOLETRANSFERASE"/>
    <property type="match status" value="1"/>
</dbReference>
<comment type="caution">
    <text evidence="20">The sequence shown here is derived from an EMBL/GenBank/DDBJ whole genome shotgun (WGS) entry which is preliminary data.</text>
</comment>
<keyword evidence="12 19" id="KW-1133">Transmembrane helix</keyword>
<evidence type="ECO:0000256" key="15">
    <source>
        <dbReference type="ARBA" id="ARBA00032605"/>
    </source>
</evidence>
<dbReference type="AlphaFoldDB" id="A0A0R3KY73"/>
<keyword evidence="7 19" id="KW-1003">Cell membrane</keyword>
<evidence type="ECO:0000256" key="16">
    <source>
        <dbReference type="ARBA" id="ARBA00032853"/>
    </source>
</evidence>
<dbReference type="GO" id="GO:0005886">
    <property type="term" value="C:plasma membrane"/>
    <property type="evidence" value="ECO:0007669"/>
    <property type="project" value="UniProtKB-SubCell"/>
</dbReference>
<evidence type="ECO:0000256" key="19">
    <source>
        <dbReference type="HAMAP-Rule" id="MF_00719"/>
    </source>
</evidence>
<comment type="cofactor">
    <cofactor evidence="1 19">
        <name>Mg(2+)</name>
        <dbReference type="ChEBI" id="CHEBI:18420"/>
    </cofactor>
</comment>
<evidence type="ECO:0000256" key="18">
    <source>
        <dbReference type="ARBA" id="ARBA00049504"/>
    </source>
</evidence>
<feature type="transmembrane region" description="Helical" evidence="19">
    <location>
        <begin position="42"/>
        <end position="62"/>
    </location>
</feature>
<evidence type="ECO:0000313" key="20">
    <source>
        <dbReference type="EMBL" id="KRQ98620.1"/>
    </source>
</evidence>
<feature type="transmembrane region" description="Helical" evidence="19">
    <location>
        <begin position="184"/>
        <end position="201"/>
    </location>
</feature>
<evidence type="ECO:0000256" key="4">
    <source>
        <dbReference type="ARBA" id="ARBA00010561"/>
    </source>
</evidence>
<evidence type="ECO:0000256" key="13">
    <source>
        <dbReference type="ARBA" id="ARBA00023136"/>
    </source>
</evidence>
<evidence type="ECO:0000256" key="12">
    <source>
        <dbReference type="ARBA" id="ARBA00022989"/>
    </source>
</evidence>
<evidence type="ECO:0000256" key="6">
    <source>
        <dbReference type="ARBA" id="ARBA00015850"/>
    </source>
</evidence>
<comment type="function">
    <text evidence="14 19">Joins adenosylcobinamide-GDP and alpha-ribazole to generate adenosylcobalamin (Ado-cobalamin). Also synthesizes adenosylcobalamin 5'-phosphate from adenosylcobinamide-GDP and alpha-ribazole 5'-phosphate.</text>
</comment>
<evidence type="ECO:0000313" key="21">
    <source>
        <dbReference type="Proteomes" id="UP000051913"/>
    </source>
</evidence>
<accession>A0A0R3KY73</accession>
<dbReference type="RefSeq" id="WP_057854141.1">
    <property type="nucleotide sequence ID" value="NZ_LLXX01000176.1"/>
</dbReference>
<keyword evidence="11 19" id="KW-0460">Magnesium</keyword>
<comment type="subcellular location">
    <subcellularLocation>
        <location evidence="2 19">Cell membrane</location>
        <topology evidence="2 19">Multi-pass membrane protein</topology>
    </subcellularLocation>
</comment>
<evidence type="ECO:0000256" key="10">
    <source>
        <dbReference type="ARBA" id="ARBA00022692"/>
    </source>
</evidence>
<feature type="transmembrane region" description="Helical" evidence="19">
    <location>
        <begin position="142"/>
        <end position="163"/>
    </location>
</feature>
<dbReference type="GO" id="GO:0009236">
    <property type="term" value="P:cobalamin biosynthetic process"/>
    <property type="evidence" value="ECO:0007669"/>
    <property type="project" value="UniProtKB-UniRule"/>
</dbReference>
<dbReference type="OrthoDB" id="9794626at2"/>
<dbReference type="GO" id="GO:0008818">
    <property type="term" value="F:cobalamin 5'-phosphate synthase activity"/>
    <property type="evidence" value="ECO:0007669"/>
    <property type="project" value="UniProtKB-UniRule"/>
</dbReference>
<feature type="transmembrane region" description="Helical" evidence="19">
    <location>
        <begin position="117"/>
        <end position="136"/>
    </location>
</feature>
<evidence type="ECO:0000256" key="8">
    <source>
        <dbReference type="ARBA" id="ARBA00022573"/>
    </source>
</evidence>
<dbReference type="EC" id="2.7.8.26" evidence="5 19"/>
<keyword evidence="8 19" id="KW-0169">Cobalamin biosynthesis</keyword>